<name>A0A0D2JEL6_9BACT</name>
<dbReference type="AlphaFoldDB" id="A0A0D2JEL6"/>
<dbReference type="EMBL" id="ARQD01000001">
    <property type="protein sequence ID" value="KIX85506.1"/>
    <property type="molecule type" value="Genomic_DNA"/>
</dbReference>
<dbReference type="Proteomes" id="UP000032214">
    <property type="component" value="Unassembled WGS sequence"/>
</dbReference>
<keyword evidence="2" id="KW-1185">Reference proteome</keyword>
<accession>A0A0D2JEL6</accession>
<organism evidence="1 2">
    <name type="scientific">candidate division TM6 bacterium JCVI TM6SC1</name>
    <dbReference type="NCBI Taxonomy" id="1306947"/>
    <lineage>
        <taxon>Bacteria</taxon>
        <taxon>Candidatus Babelota</taxon>
        <taxon>Vermiphilus</taxon>
    </lineage>
</organism>
<gene>
    <name evidence="1" type="ORF">J120_00845</name>
</gene>
<comment type="caution">
    <text evidence="1">The sequence shown here is derived from an EMBL/GenBank/DDBJ whole genome shotgun (WGS) entry which is preliminary data.</text>
</comment>
<evidence type="ECO:0000313" key="2">
    <source>
        <dbReference type="Proteomes" id="UP000032214"/>
    </source>
</evidence>
<protein>
    <submittedName>
        <fullName evidence="1">Uncharacterized protein</fullName>
    </submittedName>
</protein>
<reference evidence="1 2" key="1">
    <citation type="journal article" date="2013" name="Proc. Natl. Acad. Sci. U.S.A.">
        <title>Candidate phylum TM6 genome recovered from a hospital sink biofilm provides genomic insights into this uncultivated phylum.</title>
        <authorList>
            <person name="McLean J.S."/>
            <person name="Lombardo M.J."/>
            <person name="Badger J.H."/>
            <person name="Edlund A."/>
            <person name="Novotny M."/>
            <person name="Yee-Greenbaum J."/>
            <person name="Vyahhi N."/>
            <person name="Hall A.P."/>
            <person name="Yang Y."/>
            <person name="Dupont C.L."/>
            <person name="Ziegler M.G."/>
            <person name="Chitsaz H."/>
            <person name="Allen A.E."/>
            <person name="Yooseph S."/>
            <person name="Tesler G."/>
            <person name="Pevzner P.A."/>
            <person name="Friedman R.M."/>
            <person name="Nealson K.H."/>
            <person name="Venter J.C."/>
            <person name="Lasken R.S."/>
        </authorList>
    </citation>
    <scope>NUCLEOTIDE SEQUENCE [LARGE SCALE GENOMIC DNA]</scope>
    <source>
        <strain evidence="1 2">TM6SC1</strain>
    </source>
</reference>
<proteinExistence type="predicted"/>
<evidence type="ECO:0000313" key="1">
    <source>
        <dbReference type="EMBL" id="KIX85506.1"/>
    </source>
</evidence>
<dbReference type="STRING" id="1306947.J120_00845"/>
<sequence length="218" mass="24681">MNLQLIRHCALAFSLISPFSSQSVPHTHVLGKMTAWLNSRLGFENSTYSTTVINNNSSNLASRIVALTNNVHWLRYMIDTNECNLEHVQDIIRKIQVKVDGATVEVDTTRNVIISNNTAHISIIIPLQALESIIKPEGLRARWFTKMASIEIKFTCPVNSEDPSMDLMRIIIEKIDAWEKCWPQITHGMDGFARFIITIDDRIDTSSQQDAPVVDFTL</sequence>